<dbReference type="PANTHER" id="PTHR43056:SF10">
    <property type="entry name" value="COCE_NOND FAMILY, PUTATIVE (AFU_ORTHOLOGUE AFUA_7G00600)-RELATED"/>
    <property type="match status" value="1"/>
</dbReference>
<dbReference type="Gene3D" id="1.10.3020.20">
    <property type="match status" value="1"/>
</dbReference>
<reference evidence="3 4" key="1">
    <citation type="submission" date="2019-11" db="EMBL/GenBank/DDBJ databases">
        <title>Draft genome of Amycolatopsis RM579.</title>
        <authorList>
            <person name="Duangmal K."/>
            <person name="Mingma R."/>
        </authorList>
    </citation>
    <scope>NUCLEOTIDE SEQUENCE [LARGE SCALE GENOMIC DNA]</scope>
    <source>
        <strain evidence="3 4">RM579</strain>
    </source>
</reference>
<dbReference type="InterPro" id="IPR008979">
    <property type="entry name" value="Galactose-bd-like_sf"/>
</dbReference>
<dbReference type="InterPro" id="IPR050585">
    <property type="entry name" value="Xaa-Pro_dipeptidyl-ppase/CocE"/>
</dbReference>
<dbReference type="EMBL" id="WMBA01000019">
    <property type="protein sequence ID" value="MTD55283.1"/>
    <property type="molecule type" value="Genomic_DNA"/>
</dbReference>
<dbReference type="Pfam" id="PF02129">
    <property type="entry name" value="Peptidase_S15"/>
    <property type="match status" value="1"/>
</dbReference>
<dbReference type="Gene3D" id="2.60.120.260">
    <property type="entry name" value="Galactose-binding domain-like"/>
    <property type="match status" value="1"/>
</dbReference>
<dbReference type="Pfam" id="PF08530">
    <property type="entry name" value="PepX_C"/>
    <property type="match status" value="1"/>
</dbReference>
<dbReference type="Gene3D" id="3.40.50.1820">
    <property type="entry name" value="alpha/beta hydrolase"/>
    <property type="match status" value="1"/>
</dbReference>
<keyword evidence="1 3" id="KW-0378">Hydrolase</keyword>
<evidence type="ECO:0000313" key="3">
    <source>
        <dbReference type="EMBL" id="MTD55283.1"/>
    </source>
</evidence>
<evidence type="ECO:0000256" key="1">
    <source>
        <dbReference type="ARBA" id="ARBA00022801"/>
    </source>
</evidence>
<accession>A0A6N7Z1J8</accession>
<keyword evidence="4" id="KW-1185">Reference proteome</keyword>
<comment type="caution">
    <text evidence="3">The sequence shown here is derived from an EMBL/GenBank/DDBJ whole genome shotgun (WGS) entry which is preliminary data.</text>
</comment>
<dbReference type="GO" id="GO:0008239">
    <property type="term" value="F:dipeptidyl-peptidase activity"/>
    <property type="evidence" value="ECO:0007669"/>
    <property type="project" value="InterPro"/>
</dbReference>
<dbReference type="InterPro" id="IPR013736">
    <property type="entry name" value="Xaa-Pro_dipept_C"/>
</dbReference>
<dbReference type="SUPFAM" id="SSF49785">
    <property type="entry name" value="Galactose-binding domain-like"/>
    <property type="match status" value="1"/>
</dbReference>
<dbReference type="InterPro" id="IPR000383">
    <property type="entry name" value="Xaa-Pro-like_dom"/>
</dbReference>
<feature type="domain" description="Xaa-Pro dipeptidyl-peptidase C-terminal" evidence="2">
    <location>
        <begin position="308"/>
        <end position="561"/>
    </location>
</feature>
<name>A0A6N7Z1J8_9PSEU</name>
<dbReference type="InterPro" id="IPR005674">
    <property type="entry name" value="CocE/Ser_esterase"/>
</dbReference>
<dbReference type="NCBIfam" id="TIGR00976">
    <property type="entry name" value="CocE_NonD"/>
    <property type="match status" value="1"/>
</dbReference>
<sequence>MIVELDVPITVDDGTVLRADVFRPVADGQYPVLLSYGPYAKDLHFEDGYPDAWRMMCEQHPDVPAGSTNKYQAWEVADPEKWVSQDYVCIRVDSRGAGQSPGVIESFSPREVKDAYDCIEWAGVQPWSSGKVAMSGISYYAVMQWRVAALQPPHLAAIVVWEGMYDLYREAACHGGIRSTFVSGWYPNQVSTVQHGLGDRARKGRLKGRSVAGDETFTDERLAANKVDFDQELVRRPYDDDFFADRRADLSKVTVPLLSGANWGGHGLHLRGNVEAYLGAASENKWLELHGLEHWVHYYTDYGRELQLQFLDHFLKGKDNGWDERPPVLMNVRHPDETFVFREEHEWPLARTEWTELYLDASDLTLRSDPPTTDAHVTYQAMKEGVSFTTVLSEATEITGPASASLRISSETEDADLFLVLQVFDPLGKEVAFTGAVQTHTPVAHGWLRASHRSLDAERSLPWRPFHPHDKSEPLVPGQEYDVEVEIWPTSIVIPPGFTLALTVQGHDYEPPGHVPDTKAQWASMRGVGPFKHNDPHDRPEEIFGGTVTLHTGGENAPRVLLPVIPESKES</sequence>
<dbReference type="SMART" id="SM00939">
    <property type="entry name" value="PepX_C"/>
    <property type="match status" value="1"/>
</dbReference>
<dbReference type="AlphaFoldDB" id="A0A6N7Z1J8"/>
<dbReference type="OrthoDB" id="5240615at2"/>
<dbReference type="InterPro" id="IPR029058">
    <property type="entry name" value="AB_hydrolase_fold"/>
</dbReference>
<dbReference type="Proteomes" id="UP000440096">
    <property type="component" value="Unassembled WGS sequence"/>
</dbReference>
<evidence type="ECO:0000313" key="4">
    <source>
        <dbReference type="Proteomes" id="UP000440096"/>
    </source>
</evidence>
<evidence type="ECO:0000259" key="2">
    <source>
        <dbReference type="SMART" id="SM00939"/>
    </source>
</evidence>
<proteinExistence type="predicted"/>
<dbReference type="PANTHER" id="PTHR43056">
    <property type="entry name" value="PEPTIDASE S9 PROLYL OLIGOPEPTIDASE"/>
    <property type="match status" value="1"/>
</dbReference>
<dbReference type="SUPFAM" id="SSF53474">
    <property type="entry name" value="alpha/beta-Hydrolases"/>
    <property type="match status" value="1"/>
</dbReference>
<gene>
    <name evidence="3" type="ORF">GKO32_15035</name>
</gene>
<protein>
    <submittedName>
        <fullName evidence="3">CocE/NonD family hydrolase</fullName>
    </submittedName>
</protein>
<organism evidence="3 4">
    <name type="scientific">Amycolatopsis pithecellobii</name>
    <dbReference type="NCBI Taxonomy" id="664692"/>
    <lineage>
        <taxon>Bacteria</taxon>
        <taxon>Bacillati</taxon>
        <taxon>Actinomycetota</taxon>
        <taxon>Actinomycetes</taxon>
        <taxon>Pseudonocardiales</taxon>
        <taxon>Pseudonocardiaceae</taxon>
        <taxon>Amycolatopsis</taxon>
    </lineage>
</organism>